<keyword evidence="3" id="KW-1185">Reference proteome</keyword>
<dbReference type="InterPro" id="IPR008979">
    <property type="entry name" value="Galactose-bd-like_sf"/>
</dbReference>
<dbReference type="Pfam" id="PF00754">
    <property type="entry name" value="F5_F8_type_C"/>
    <property type="match status" value="1"/>
</dbReference>
<evidence type="ECO:0000259" key="1">
    <source>
        <dbReference type="PROSITE" id="PS50022"/>
    </source>
</evidence>
<dbReference type="PROSITE" id="PS50022">
    <property type="entry name" value="FA58C_3"/>
    <property type="match status" value="1"/>
</dbReference>
<protein>
    <submittedName>
        <fullName evidence="2">DUF1735 domain-containing protein</fullName>
    </submittedName>
</protein>
<dbReference type="Proteomes" id="UP000679126">
    <property type="component" value="Unassembled WGS sequence"/>
</dbReference>
<dbReference type="EMBL" id="JAGHKP010000004">
    <property type="protein sequence ID" value="MBO9154982.1"/>
    <property type="molecule type" value="Genomic_DNA"/>
</dbReference>
<gene>
    <name evidence="2" type="ORF">J7I43_22325</name>
</gene>
<reference evidence="3" key="1">
    <citation type="submission" date="2021-03" db="EMBL/GenBank/DDBJ databases">
        <title>Assistant Professor.</title>
        <authorList>
            <person name="Huq M.A."/>
        </authorList>
    </citation>
    <scope>NUCLEOTIDE SEQUENCE [LARGE SCALE GENOMIC DNA]</scope>
    <source>
        <strain evidence="3">MAH-28</strain>
    </source>
</reference>
<evidence type="ECO:0000313" key="3">
    <source>
        <dbReference type="Proteomes" id="UP000679126"/>
    </source>
</evidence>
<sequence length="322" mass="34920">MKHIKRLLIIPFCAAAFLGSCTTDKDLMDHVSDSTAVVYMPQATQSPAVFTFERGQADAGIVYGACYGGPHANTSDIDVQFSTDPGLAAHFNDENFTEYPVMPAGSYELEQTSATIASGKVSTVPLTIKLHLDKLEGVGGYLLPVTISANAKLNEQLRTTFFLVKALYPSNPFPMLDRSQWAITGVSSEEPTGDGANNGKAIYALDGVETTWWSTQWKAAKPGPPHVLTIDMNATQKLHGFSITGRLDAAGAPKSTGNPKDIIVQTSADGVNWTYSESFTLTNIKENVFYLAYAQNARYFRITVNTSQGDIYLTHIGELNAF</sequence>
<dbReference type="Gene3D" id="2.60.120.260">
    <property type="entry name" value="Galactose-binding domain-like"/>
    <property type="match status" value="1"/>
</dbReference>
<feature type="domain" description="F5/8 type C" evidence="1">
    <location>
        <begin position="166"/>
        <end position="321"/>
    </location>
</feature>
<organism evidence="2 3">
    <name type="scientific">Chitinophaga chungangae</name>
    <dbReference type="NCBI Taxonomy" id="2821488"/>
    <lineage>
        <taxon>Bacteria</taxon>
        <taxon>Pseudomonadati</taxon>
        <taxon>Bacteroidota</taxon>
        <taxon>Chitinophagia</taxon>
        <taxon>Chitinophagales</taxon>
        <taxon>Chitinophagaceae</taxon>
        <taxon>Chitinophaga</taxon>
    </lineage>
</organism>
<dbReference type="RefSeq" id="WP_209148091.1">
    <property type="nucleotide sequence ID" value="NZ_JAGHKP010000004.1"/>
</dbReference>
<dbReference type="InterPro" id="IPR000421">
    <property type="entry name" value="FA58C"/>
</dbReference>
<accession>A0ABS3YJW5</accession>
<comment type="caution">
    <text evidence="2">The sequence shown here is derived from an EMBL/GenBank/DDBJ whole genome shotgun (WGS) entry which is preliminary data.</text>
</comment>
<dbReference type="SUPFAM" id="SSF49785">
    <property type="entry name" value="Galactose-binding domain-like"/>
    <property type="match status" value="1"/>
</dbReference>
<dbReference type="PROSITE" id="PS51257">
    <property type="entry name" value="PROKAR_LIPOPROTEIN"/>
    <property type="match status" value="1"/>
</dbReference>
<name>A0ABS3YJW5_9BACT</name>
<dbReference type="InterPro" id="IPR013728">
    <property type="entry name" value="BT_3987-like_N"/>
</dbReference>
<proteinExistence type="predicted"/>
<evidence type="ECO:0000313" key="2">
    <source>
        <dbReference type="EMBL" id="MBO9154982.1"/>
    </source>
</evidence>
<dbReference type="Gene3D" id="2.60.40.1740">
    <property type="entry name" value="hypothetical protein (bacova_03559)"/>
    <property type="match status" value="1"/>
</dbReference>
<dbReference type="Pfam" id="PF08522">
    <property type="entry name" value="BT_3987-like_N"/>
    <property type="match status" value="1"/>
</dbReference>